<evidence type="ECO:0000313" key="1">
    <source>
        <dbReference type="EMBL" id="GAI98892.1"/>
    </source>
</evidence>
<organism evidence="1">
    <name type="scientific">marine sediment metagenome</name>
    <dbReference type="NCBI Taxonomy" id="412755"/>
    <lineage>
        <taxon>unclassified sequences</taxon>
        <taxon>metagenomes</taxon>
        <taxon>ecological metagenomes</taxon>
    </lineage>
</organism>
<comment type="caution">
    <text evidence="1">The sequence shown here is derived from an EMBL/GenBank/DDBJ whole genome shotgun (WGS) entry which is preliminary data.</text>
</comment>
<accession>X1T0P8</accession>
<protein>
    <submittedName>
        <fullName evidence="1">Uncharacterized protein</fullName>
    </submittedName>
</protein>
<dbReference type="EMBL" id="BARW01015785">
    <property type="protein sequence ID" value="GAI98892.1"/>
    <property type="molecule type" value="Genomic_DNA"/>
</dbReference>
<name>X1T0P8_9ZZZZ</name>
<sequence>MFILARILIFYTPWFNADTLKLSIDSDGSIQWYGYDIDYYEFYNASSTSYTLFESTWGYDDVGHFNNFELGNFSNNNAVHL</sequence>
<feature type="non-terminal residue" evidence="1">
    <location>
        <position position="81"/>
    </location>
</feature>
<dbReference type="AlphaFoldDB" id="X1T0P8"/>
<gene>
    <name evidence="1" type="ORF">S12H4_27629</name>
</gene>
<proteinExistence type="predicted"/>
<reference evidence="1" key="1">
    <citation type="journal article" date="2014" name="Front. Microbiol.">
        <title>High frequency of phylogenetically diverse reductive dehalogenase-homologous genes in deep subseafloor sedimentary metagenomes.</title>
        <authorList>
            <person name="Kawai M."/>
            <person name="Futagami T."/>
            <person name="Toyoda A."/>
            <person name="Takaki Y."/>
            <person name="Nishi S."/>
            <person name="Hori S."/>
            <person name="Arai W."/>
            <person name="Tsubouchi T."/>
            <person name="Morono Y."/>
            <person name="Uchiyama I."/>
            <person name="Ito T."/>
            <person name="Fujiyama A."/>
            <person name="Inagaki F."/>
            <person name="Takami H."/>
        </authorList>
    </citation>
    <scope>NUCLEOTIDE SEQUENCE</scope>
    <source>
        <strain evidence="1">Expedition CK06-06</strain>
    </source>
</reference>